<sequence length="59" mass="6245">MSPIHHTTRPLLSASLARISARGGFWTFWPAAAVPSSSLGVTLTAKWVALPPMLDATLS</sequence>
<dbReference type="EMBL" id="JAHMHQ010000006">
    <property type="protein sequence ID" value="KAK1639053.1"/>
    <property type="molecule type" value="Genomic_DNA"/>
</dbReference>
<dbReference type="AlphaFoldDB" id="A0AAJ0EHB4"/>
<evidence type="ECO:0000313" key="2">
    <source>
        <dbReference type="Proteomes" id="UP001243989"/>
    </source>
</evidence>
<proteinExistence type="predicted"/>
<reference evidence="1" key="1">
    <citation type="submission" date="2021-06" db="EMBL/GenBank/DDBJ databases">
        <title>Comparative genomics, transcriptomics and evolutionary studies reveal genomic signatures of adaptation to plant cell wall in hemibiotrophic fungi.</title>
        <authorList>
            <consortium name="DOE Joint Genome Institute"/>
            <person name="Baroncelli R."/>
            <person name="Diaz J.F."/>
            <person name="Benocci T."/>
            <person name="Peng M."/>
            <person name="Battaglia E."/>
            <person name="Haridas S."/>
            <person name="Andreopoulos W."/>
            <person name="Labutti K."/>
            <person name="Pangilinan J."/>
            <person name="Floch G.L."/>
            <person name="Makela M.R."/>
            <person name="Henrissat B."/>
            <person name="Grigoriev I.V."/>
            <person name="Crouch J.A."/>
            <person name="De Vries R.P."/>
            <person name="Sukno S.A."/>
            <person name="Thon M.R."/>
        </authorList>
    </citation>
    <scope>NUCLEOTIDE SEQUENCE</scope>
    <source>
        <strain evidence="1">CBS 102054</strain>
    </source>
</reference>
<dbReference type="RefSeq" id="XP_060447660.1">
    <property type="nucleotide sequence ID" value="XM_060590058.1"/>
</dbReference>
<keyword evidence="2" id="KW-1185">Reference proteome</keyword>
<comment type="caution">
    <text evidence="1">The sequence shown here is derived from an EMBL/GenBank/DDBJ whole genome shotgun (WGS) entry which is preliminary data.</text>
</comment>
<accession>A0AAJ0EHB4</accession>
<organism evidence="1 2">
    <name type="scientific">Colletotrichum phormii</name>
    <dbReference type="NCBI Taxonomy" id="359342"/>
    <lineage>
        <taxon>Eukaryota</taxon>
        <taxon>Fungi</taxon>
        <taxon>Dikarya</taxon>
        <taxon>Ascomycota</taxon>
        <taxon>Pezizomycotina</taxon>
        <taxon>Sordariomycetes</taxon>
        <taxon>Hypocreomycetidae</taxon>
        <taxon>Glomerellales</taxon>
        <taxon>Glomerellaceae</taxon>
        <taxon>Colletotrichum</taxon>
        <taxon>Colletotrichum acutatum species complex</taxon>
    </lineage>
</organism>
<dbReference type="GeneID" id="85474920"/>
<gene>
    <name evidence="1" type="ORF">BDP81DRAFT_423325</name>
</gene>
<evidence type="ECO:0000313" key="1">
    <source>
        <dbReference type="EMBL" id="KAK1639053.1"/>
    </source>
</evidence>
<dbReference type="Proteomes" id="UP001243989">
    <property type="component" value="Unassembled WGS sequence"/>
</dbReference>
<protein>
    <submittedName>
        <fullName evidence="1">Uncharacterized protein</fullName>
    </submittedName>
</protein>
<name>A0AAJ0EHB4_9PEZI</name>